<dbReference type="EMBL" id="RMBX01000007">
    <property type="protein sequence ID" value="RPD40467.1"/>
    <property type="molecule type" value="Genomic_DNA"/>
</dbReference>
<dbReference type="Proteomes" id="UP000279089">
    <property type="component" value="Unassembled WGS sequence"/>
</dbReference>
<protein>
    <submittedName>
        <fullName evidence="1">Uncharacterized protein</fullName>
    </submittedName>
</protein>
<name>A0A3N4MFL5_9BACT</name>
<accession>A0A3N4MFL5</accession>
<dbReference type="AlphaFoldDB" id="A0A3N4MFL5"/>
<reference evidence="2" key="1">
    <citation type="submission" date="2018-11" db="EMBL/GenBank/DDBJ databases">
        <title>Chitinophaga lutea sp.nov., isolate from arsenic contaminated soil.</title>
        <authorList>
            <person name="Zong Y."/>
        </authorList>
    </citation>
    <scope>NUCLEOTIDE SEQUENCE [LARGE SCALE GENOMIC DNA]</scope>
    <source>
        <strain evidence="2">YLT18</strain>
    </source>
</reference>
<evidence type="ECO:0000313" key="2">
    <source>
        <dbReference type="Proteomes" id="UP000279089"/>
    </source>
</evidence>
<sequence length="244" mass="29117">MDYMTTAQEKDYLLSLRIRSPRAKKRALREDREKQLLGLERELSTISTLQHNMGYVPLDPPIMRGWKRTFVLRADVAAGTKAAFYQGILDKLNVCDYHHSRKFTTTKRIKGRKVKIEKPLAYPDPYHWTIHKYKFSEAELKEFCLEERFKDGAGGRFVYVFREKWRFVLKVTPNMITEAKVESTALEARKAWIDNYLERNHFRHVLHKLLGHRRRFKCPSRRQQMQLKNQVPKNTLQWMCSLDD</sequence>
<keyword evidence="2" id="KW-1185">Reference proteome</keyword>
<evidence type="ECO:0000313" key="1">
    <source>
        <dbReference type="EMBL" id="RPD40467.1"/>
    </source>
</evidence>
<proteinExistence type="predicted"/>
<gene>
    <name evidence="1" type="ORF">EG028_14270</name>
</gene>
<comment type="caution">
    <text evidence="1">The sequence shown here is derived from an EMBL/GenBank/DDBJ whole genome shotgun (WGS) entry which is preliminary data.</text>
</comment>
<organism evidence="1 2">
    <name type="scientific">Chitinophaga barathri</name>
    <dbReference type="NCBI Taxonomy" id="1647451"/>
    <lineage>
        <taxon>Bacteria</taxon>
        <taxon>Pseudomonadati</taxon>
        <taxon>Bacteroidota</taxon>
        <taxon>Chitinophagia</taxon>
        <taxon>Chitinophagales</taxon>
        <taxon>Chitinophagaceae</taxon>
        <taxon>Chitinophaga</taxon>
    </lineage>
</organism>